<name>A0A1N6I477_9LACT</name>
<dbReference type="PANTHER" id="PTHR39185:SF1">
    <property type="entry name" value="SWARMING MOTILITY PROTEIN SWRD"/>
    <property type="match status" value="1"/>
</dbReference>
<dbReference type="Proteomes" id="UP000184758">
    <property type="component" value="Unassembled WGS sequence"/>
</dbReference>
<dbReference type="Pfam" id="PF06289">
    <property type="entry name" value="FlbD"/>
    <property type="match status" value="1"/>
</dbReference>
<dbReference type="STRING" id="28230.SAMN05878443_2293"/>
<keyword evidence="1" id="KW-0969">Cilium</keyword>
<dbReference type="RefSeq" id="WP_425429679.1">
    <property type="nucleotide sequence ID" value="NZ_FSRN01000001.1"/>
</dbReference>
<dbReference type="InterPro" id="IPR009384">
    <property type="entry name" value="SwrD-like"/>
</dbReference>
<reference evidence="2" key="1">
    <citation type="submission" date="2016-11" db="EMBL/GenBank/DDBJ databases">
        <authorList>
            <person name="Varghese N."/>
            <person name="Submissions S."/>
        </authorList>
    </citation>
    <scope>NUCLEOTIDE SEQUENCE [LARGE SCALE GENOMIC DNA]</scope>
    <source>
        <strain evidence="2">313</strain>
    </source>
</reference>
<dbReference type="eggNOG" id="COG1582">
    <property type="taxonomic scope" value="Bacteria"/>
</dbReference>
<evidence type="ECO:0000313" key="1">
    <source>
        <dbReference type="EMBL" id="SIO26801.1"/>
    </source>
</evidence>
<keyword evidence="1" id="KW-0282">Flagellum</keyword>
<protein>
    <submittedName>
        <fullName evidence="1">Flagellar protein FlbD</fullName>
    </submittedName>
</protein>
<accession>A0A1N6I477</accession>
<organism evidence="1 2">
    <name type="scientific">Carnobacterium alterfunditum</name>
    <dbReference type="NCBI Taxonomy" id="28230"/>
    <lineage>
        <taxon>Bacteria</taxon>
        <taxon>Bacillati</taxon>
        <taxon>Bacillota</taxon>
        <taxon>Bacilli</taxon>
        <taxon>Lactobacillales</taxon>
        <taxon>Carnobacteriaceae</taxon>
        <taxon>Carnobacterium</taxon>
    </lineage>
</organism>
<keyword evidence="2" id="KW-1185">Reference proteome</keyword>
<gene>
    <name evidence="1" type="ORF">SAMN05878443_2293</name>
</gene>
<dbReference type="AlphaFoldDB" id="A0A1N6I477"/>
<keyword evidence="1" id="KW-0966">Cell projection</keyword>
<dbReference type="EMBL" id="FSRN01000001">
    <property type="protein sequence ID" value="SIO26801.1"/>
    <property type="molecule type" value="Genomic_DNA"/>
</dbReference>
<dbReference type="PANTHER" id="PTHR39185">
    <property type="entry name" value="SWARMING MOTILITY PROTEIN SWRD"/>
    <property type="match status" value="1"/>
</dbReference>
<sequence>MKKTKADWGLGMIALTTISGKEFYLNCDLIYRIDRSFDTIITLTDGKSLRVAETEKEIVEKIIQYRRKIVNGFSEGEL</sequence>
<evidence type="ECO:0000313" key="2">
    <source>
        <dbReference type="Proteomes" id="UP000184758"/>
    </source>
</evidence>
<proteinExistence type="predicted"/>